<dbReference type="OrthoDB" id="5623881at2"/>
<dbReference type="InterPro" id="IPR011055">
    <property type="entry name" value="Dup_hybrid_motif"/>
</dbReference>
<keyword evidence="4" id="KW-1185">Reference proteome</keyword>
<keyword evidence="1" id="KW-0472">Membrane</keyword>
<gene>
    <name evidence="3" type="ORF">CALK_1475</name>
</gene>
<dbReference type="Pfam" id="PF01551">
    <property type="entry name" value="Peptidase_M23"/>
    <property type="match status" value="1"/>
</dbReference>
<keyword evidence="1" id="KW-0812">Transmembrane</keyword>
<comment type="caution">
    <text evidence="3">The sequence shown here is derived from an EMBL/GenBank/DDBJ whole genome shotgun (WGS) entry which is preliminary data.</text>
</comment>
<dbReference type="Proteomes" id="UP000017148">
    <property type="component" value="Unassembled WGS sequence"/>
</dbReference>
<dbReference type="CDD" id="cd12797">
    <property type="entry name" value="M23_peptidase"/>
    <property type="match status" value="1"/>
</dbReference>
<dbReference type="SUPFAM" id="SSF51261">
    <property type="entry name" value="Duplicated hybrid motif"/>
    <property type="match status" value="1"/>
</dbReference>
<feature type="transmembrane region" description="Helical" evidence="1">
    <location>
        <begin position="21"/>
        <end position="41"/>
    </location>
</feature>
<sequence>MTKIHEKLLLYTTTVAHSRRLHVVLLCAVLFVAADIVYAFVGYKTVRAQYSSANRSLHFLRSDLTRMNDELHDRMEQLGLLEEREGFFRLKYGLADIDEGVRDFSTGGKPTMESFVQERLGSKDHITSDKLLLEAESFLQRVRFTDSMFVKLQGHIDREIMYYNEIPSVWPVRRNRITSPYGRRTHPVTGRRSFHDGIDIAGSIGDSIIAPADGIVTYVGRMDGYGKTIEIRHRNSGYYTRYAHLSGFNTQRGNIVRRGDLIGFVGNTGTSTGPHLHYEVRRGERWGATQNPWRYLPRKDVVYD</sequence>
<organism evidence="3 4">
    <name type="scientific">Chitinivibrio alkaliphilus ACht1</name>
    <dbReference type="NCBI Taxonomy" id="1313304"/>
    <lineage>
        <taxon>Bacteria</taxon>
        <taxon>Pseudomonadati</taxon>
        <taxon>Fibrobacterota</taxon>
        <taxon>Chitinivibrionia</taxon>
        <taxon>Chitinivibrionales</taxon>
        <taxon>Chitinivibrionaceae</taxon>
        <taxon>Chitinivibrio</taxon>
    </lineage>
</organism>
<dbReference type="Gene3D" id="2.70.70.10">
    <property type="entry name" value="Glucose Permease (Domain IIA)"/>
    <property type="match status" value="1"/>
</dbReference>
<keyword evidence="1" id="KW-1133">Transmembrane helix</keyword>
<dbReference type="PANTHER" id="PTHR21666">
    <property type="entry name" value="PEPTIDASE-RELATED"/>
    <property type="match status" value="1"/>
</dbReference>
<feature type="domain" description="M23ase beta-sheet core" evidence="2">
    <location>
        <begin position="194"/>
        <end position="284"/>
    </location>
</feature>
<dbReference type="STRING" id="1313304.CALK_1475"/>
<reference evidence="3 4" key="1">
    <citation type="journal article" date="2013" name="Environ. Microbiol.">
        <title>Genome analysis of Chitinivibrio alkaliphilus gen. nov., sp. nov., a novel extremely haloalkaliphilic anaerobic chitinolytic bacterium from the candidate phylum Termite Group 3.</title>
        <authorList>
            <person name="Sorokin D.Y."/>
            <person name="Gumerov V.M."/>
            <person name="Rakitin A.L."/>
            <person name="Beletsky A.V."/>
            <person name="Damste J.S."/>
            <person name="Muyzer G."/>
            <person name="Mardanov A.V."/>
            <person name="Ravin N.V."/>
        </authorList>
    </citation>
    <scope>NUCLEOTIDE SEQUENCE [LARGE SCALE GENOMIC DNA]</scope>
    <source>
        <strain evidence="3 4">ACht1</strain>
    </source>
</reference>
<dbReference type="eggNOG" id="COG0739">
    <property type="taxonomic scope" value="Bacteria"/>
</dbReference>
<accession>U7D7Q9</accession>
<evidence type="ECO:0000259" key="2">
    <source>
        <dbReference type="Pfam" id="PF01551"/>
    </source>
</evidence>
<dbReference type="InterPro" id="IPR050570">
    <property type="entry name" value="Cell_wall_metabolism_enzyme"/>
</dbReference>
<dbReference type="InterPro" id="IPR016047">
    <property type="entry name" value="M23ase_b-sheet_dom"/>
</dbReference>
<dbReference type="GO" id="GO:0004222">
    <property type="term" value="F:metalloendopeptidase activity"/>
    <property type="evidence" value="ECO:0007669"/>
    <property type="project" value="TreeGrafter"/>
</dbReference>
<evidence type="ECO:0000256" key="1">
    <source>
        <dbReference type="SAM" id="Phobius"/>
    </source>
</evidence>
<protein>
    <submittedName>
        <fullName evidence="3">Peptidase, M23 family</fullName>
    </submittedName>
</protein>
<dbReference type="PANTHER" id="PTHR21666:SF286">
    <property type="entry name" value="LIPOPROTEIN NLPD"/>
    <property type="match status" value="1"/>
</dbReference>
<dbReference type="RefSeq" id="WP_022636930.1">
    <property type="nucleotide sequence ID" value="NZ_ASJR01000011.1"/>
</dbReference>
<evidence type="ECO:0000313" key="4">
    <source>
        <dbReference type="Proteomes" id="UP000017148"/>
    </source>
</evidence>
<name>U7D7Q9_9BACT</name>
<dbReference type="AlphaFoldDB" id="U7D7Q9"/>
<dbReference type="FunFam" id="2.70.70.10:FF:000006">
    <property type="entry name" value="M23 family peptidase"/>
    <property type="match status" value="1"/>
</dbReference>
<dbReference type="EMBL" id="ASJR01000011">
    <property type="protein sequence ID" value="ERP31611.1"/>
    <property type="molecule type" value="Genomic_DNA"/>
</dbReference>
<evidence type="ECO:0000313" key="3">
    <source>
        <dbReference type="EMBL" id="ERP31611.1"/>
    </source>
</evidence>
<proteinExistence type="predicted"/>